<name>A0ACB7J932_PLECO</name>
<sequence length="650" mass="69353">MSSRAGGLYGGIQFSSSTNVTPSVQVPAVAPAPEVSIQPPSFQPPPSANLPAQSTKNEPAPAQTPQGAAGKPTAAWSAALAFAPVRRNPAQKAKAPINRLPVGASVTATTSATISATATVSSTAVIFAPPELVDTSAAAQEAESTTQAWGKKVKPPSMVLDEDVNGFRSARGGRGNKKKGKGKKNKNAPLVNVWDPTEQYDPLRPNDYNEYKMWKQRERIQKREELAEQRRKEERKRYRRDGSYSDSENTDDDDDERPPRKMGRHDDYTEEPHESAMEEDSRPPYQATAPASAVDRSLTGDEAYMRRLALSGMRPPSPPPVQSFAPAAMEEDPNAIPGLVPTVAAPPPTLSGEEAYLRRVALSQGQRPDIPTFAPAINAPAFAPPVRAPSPLELAYNPFAPPANVPPPPPGGPGSVPPGFQDKIKAAAAIAAKLSALSAAPASEGSGSSSPVPDPAPKKPDPHGFAARLMAKWGHKEGQGLGADGSGIVNALAVEQVKAGKAGGGSKGVGSKMGKIVNNNEDAKTREDKERFGEPSRVIVLTNMVGPEDVEDEELREEIGMRDFSHRWQAVDSDVSLQGTSAQRMVQLNELWCIWSIPLRQTLKMQYASSYSLQAPLVLGKQCESWMDVISVGVVYEPGISWRVGSTALT</sequence>
<evidence type="ECO:0000313" key="2">
    <source>
        <dbReference type="Proteomes" id="UP000824881"/>
    </source>
</evidence>
<dbReference type="EMBL" id="WQMT02000002">
    <property type="protein sequence ID" value="KAG9226368.1"/>
    <property type="molecule type" value="Genomic_DNA"/>
</dbReference>
<organism evidence="1 2">
    <name type="scientific">Pleurotus cornucopiae</name>
    <name type="common">Cornucopia mushroom</name>
    <dbReference type="NCBI Taxonomy" id="5321"/>
    <lineage>
        <taxon>Eukaryota</taxon>
        <taxon>Fungi</taxon>
        <taxon>Dikarya</taxon>
        <taxon>Basidiomycota</taxon>
        <taxon>Agaricomycotina</taxon>
        <taxon>Agaricomycetes</taxon>
        <taxon>Agaricomycetidae</taxon>
        <taxon>Agaricales</taxon>
        <taxon>Pleurotineae</taxon>
        <taxon>Pleurotaceae</taxon>
        <taxon>Pleurotus</taxon>
    </lineage>
</organism>
<accession>A0ACB7J932</accession>
<keyword evidence="2" id="KW-1185">Reference proteome</keyword>
<gene>
    <name evidence="1" type="ORF">CCMSSC00406_0003247</name>
</gene>
<comment type="caution">
    <text evidence="1">The sequence shown here is derived from an EMBL/GenBank/DDBJ whole genome shotgun (WGS) entry which is preliminary data.</text>
</comment>
<dbReference type="Proteomes" id="UP000824881">
    <property type="component" value="Unassembled WGS sequence"/>
</dbReference>
<proteinExistence type="predicted"/>
<reference evidence="1 2" key="1">
    <citation type="journal article" date="2021" name="Appl. Environ. Microbiol.">
        <title>Genetic linkage and physical mapping for an oyster mushroom Pleurotus cornucopiae and QTL analysis for the trait cap color.</title>
        <authorList>
            <person name="Zhang Y."/>
            <person name="Gao W."/>
            <person name="Sonnenberg A."/>
            <person name="Chen Q."/>
            <person name="Zhang J."/>
            <person name="Huang C."/>
        </authorList>
    </citation>
    <scope>NUCLEOTIDE SEQUENCE [LARGE SCALE GENOMIC DNA]</scope>
    <source>
        <strain evidence="1">CCMSSC00406</strain>
    </source>
</reference>
<evidence type="ECO:0000313" key="1">
    <source>
        <dbReference type="EMBL" id="KAG9226368.1"/>
    </source>
</evidence>
<protein>
    <submittedName>
        <fullName evidence="1">Uncharacterized protein</fullName>
    </submittedName>
</protein>